<reference evidence="2" key="2">
    <citation type="submission" date="2024-02" db="EMBL/GenBank/DDBJ databases">
        <title>Neisseria leonii sp. nov.</title>
        <authorList>
            <person name="Boutroux M."/>
            <person name="Favre-Rochex S."/>
            <person name="Gorgette O."/>
            <person name="Touak G."/>
            <person name="Muhle E."/>
            <person name="Chesneau O."/>
            <person name="Clermont D."/>
            <person name="Rahi P."/>
        </authorList>
    </citation>
    <scope>NUCLEOTIDE SEQUENCE</scope>
    <source>
        <strain evidence="2">51.81</strain>
    </source>
</reference>
<evidence type="ECO:0000313" key="3">
    <source>
        <dbReference type="Proteomes" id="UP001149607"/>
    </source>
</evidence>
<dbReference type="RefSeq" id="WP_274585543.1">
    <property type="nucleotide sequence ID" value="NZ_CP145811.1"/>
</dbReference>
<dbReference type="EMBL" id="CP146598">
    <property type="protein sequence ID" value="WWY03860.1"/>
    <property type="molecule type" value="Genomic_DNA"/>
</dbReference>
<sequence length="50" mass="5376">MELETQISALLISGITMFGVKDTASGSIFAVLSDLLPTAPRMKRILPDRA</sequence>
<name>A0A9X4IEU0_9NEIS</name>
<organism evidence="1">
    <name type="scientific">Neisseria leonii</name>
    <dbReference type="NCBI Taxonomy" id="2995413"/>
    <lineage>
        <taxon>Bacteria</taxon>
        <taxon>Pseudomonadati</taxon>
        <taxon>Pseudomonadota</taxon>
        <taxon>Betaproteobacteria</taxon>
        <taxon>Neisseriales</taxon>
        <taxon>Neisseriaceae</taxon>
        <taxon>Neisseria</taxon>
    </lineage>
</organism>
<protein>
    <submittedName>
        <fullName evidence="1">Uncharacterized protein</fullName>
    </submittedName>
</protein>
<reference evidence="1" key="1">
    <citation type="submission" date="2022-10" db="EMBL/GenBank/DDBJ databases">
        <authorList>
            <person name="Boutroux M."/>
        </authorList>
    </citation>
    <scope>NUCLEOTIDE SEQUENCE</scope>
    <source>
        <strain evidence="1">51.81</strain>
    </source>
</reference>
<dbReference type="EMBL" id="JAPQFL010000006">
    <property type="protein sequence ID" value="MDD9328468.1"/>
    <property type="molecule type" value="Genomic_DNA"/>
</dbReference>
<evidence type="ECO:0000313" key="2">
    <source>
        <dbReference type="EMBL" id="WWY03860.1"/>
    </source>
</evidence>
<accession>A0A9X4IEU0</accession>
<keyword evidence="3" id="KW-1185">Reference proteome</keyword>
<dbReference type="Proteomes" id="UP001149607">
    <property type="component" value="Chromosome"/>
</dbReference>
<gene>
    <name evidence="1" type="ORF">ORY91_001895</name>
    <name evidence="2" type="ORF">V9W64_03765</name>
</gene>
<proteinExistence type="predicted"/>
<evidence type="ECO:0000313" key="1">
    <source>
        <dbReference type="EMBL" id="MDD9328468.1"/>
    </source>
</evidence>
<dbReference type="AlphaFoldDB" id="A0A9X4IEU0"/>